<dbReference type="InterPro" id="IPR044256">
    <property type="entry name" value="HCF244-like"/>
</dbReference>
<dbReference type="EMBL" id="KX284717">
    <property type="protein sequence ID" value="AOM65929.1"/>
    <property type="molecule type" value="Genomic_DNA"/>
</dbReference>
<keyword evidence="2" id="KW-0602">Photosynthesis</keyword>
<organism evidence="6">
    <name type="scientific">Asparagopsis taxiformis</name>
    <dbReference type="NCBI Taxonomy" id="260499"/>
    <lineage>
        <taxon>Eukaryota</taxon>
        <taxon>Rhodophyta</taxon>
        <taxon>Florideophyceae</taxon>
        <taxon>Rhodymeniophycidae</taxon>
        <taxon>Bonnemaisoniales</taxon>
        <taxon>Bonnemaisoniaceae</taxon>
        <taxon>Asparagopsis</taxon>
    </lineage>
</organism>
<geneLocation type="plastid" evidence="6"/>
<dbReference type="Pfam" id="PF05368">
    <property type="entry name" value="NmrA"/>
    <property type="match status" value="1"/>
</dbReference>
<dbReference type="GO" id="GO:0015979">
    <property type="term" value="P:photosynthesis"/>
    <property type="evidence" value="ECO:0007669"/>
    <property type="project" value="UniProtKB-KW"/>
</dbReference>
<keyword evidence="4" id="KW-0604">Photosystem II</keyword>
<dbReference type="AlphaFoldDB" id="A0A1C9CC31"/>
<evidence type="ECO:0000256" key="3">
    <source>
        <dbReference type="ARBA" id="ARBA00022640"/>
    </source>
</evidence>
<sequence>MSLLVLGGTGTLGRQIVRRALNSGFQVKCLVRSFRRAAFLKEWGAELIYGDLNIPETIPLTLYGITAIIDASTARPSDYYNSYKIDFDAKLVLIEAAKKAKVQRYIFFSILNASKYPDIPLMCLKKQIEKQLHTSGLNYTIFQPCGFFQGLISQYALPILDNKSIWITGESTPLSYIDTQDAAKLIIKSLSITKSKNKTLPLVGNRSWTSSQIITLCEKLSGQKSKISRIPIFILRLICQWTLFFEWSWNISDRLAFIDALTRGDSFSISMQEVYNVLQINEKDIGGLEAYFQDYFVRVMKKIKELNTGFANQSNDTDF</sequence>
<evidence type="ECO:0000313" key="6">
    <source>
        <dbReference type="EMBL" id="AOM65929.1"/>
    </source>
</evidence>
<feature type="domain" description="NmrA-like" evidence="5">
    <location>
        <begin position="3"/>
        <end position="238"/>
    </location>
</feature>
<dbReference type="GO" id="GO:0009523">
    <property type="term" value="C:photosystem II"/>
    <property type="evidence" value="ECO:0007669"/>
    <property type="project" value="UniProtKB-KW"/>
</dbReference>
<proteinExistence type="predicted"/>
<gene>
    <name evidence="6" type="primary">ycf39</name>
    <name evidence="6" type="ORF">Aspa_050</name>
</gene>
<comment type="subcellular location">
    <subcellularLocation>
        <location evidence="1">Plastid</location>
    </subcellularLocation>
</comment>
<dbReference type="SUPFAM" id="SSF51735">
    <property type="entry name" value="NAD(P)-binding Rossmann-fold domains"/>
    <property type="match status" value="1"/>
</dbReference>
<dbReference type="PANTHER" id="PTHR47128">
    <property type="match status" value="1"/>
</dbReference>
<dbReference type="GeneID" id="29070587"/>
<accession>A0A1C9CC31</accession>
<evidence type="ECO:0000259" key="5">
    <source>
        <dbReference type="Pfam" id="PF05368"/>
    </source>
</evidence>
<evidence type="ECO:0000256" key="2">
    <source>
        <dbReference type="ARBA" id="ARBA00022531"/>
    </source>
</evidence>
<name>A0A1C9CC31_9FLOR</name>
<evidence type="ECO:0000256" key="4">
    <source>
        <dbReference type="ARBA" id="ARBA00023276"/>
    </source>
</evidence>
<dbReference type="Gene3D" id="3.40.50.720">
    <property type="entry name" value="NAD(P)-binding Rossmann-like Domain"/>
    <property type="match status" value="1"/>
</dbReference>
<dbReference type="InterPro" id="IPR036291">
    <property type="entry name" value="NAD(P)-bd_dom_sf"/>
</dbReference>
<dbReference type="InterPro" id="IPR008030">
    <property type="entry name" value="NmrA-like"/>
</dbReference>
<reference evidence="6" key="1">
    <citation type="journal article" date="2016" name="BMC Biol.">
        <title>Parallel evolution of highly conserved plastid genome architecture in red seaweeds and seed plants.</title>
        <authorList>
            <person name="Lee J."/>
            <person name="Cho C.H."/>
            <person name="Park S.I."/>
            <person name="Choi J.W."/>
            <person name="Song H.S."/>
            <person name="West J.A."/>
            <person name="Bhattacharya D."/>
            <person name="Yoon H.S."/>
        </authorList>
    </citation>
    <scope>NUCLEOTIDE SEQUENCE</scope>
</reference>
<dbReference type="PANTHER" id="PTHR47128:SF2">
    <property type="entry name" value="PROTEIN HIGH CHLOROPHYLL FLUORESCENCE PHENOTYPE 244, CHLOROPLASTIC"/>
    <property type="match status" value="1"/>
</dbReference>
<dbReference type="GO" id="GO:0009536">
    <property type="term" value="C:plastid"/>
    <property type="evidence" value="ECO:0007669"/>
    <property type="project" value="UniProtKB-SubCell"/>
</dbReference>
<dbReference type="RefSeq" id="YP_009294446.1">
    <property type="nucleotide sequence ID" value="NC_031148.1"/>
</dbReference>
<evidence type="ECO:0000256" key="1">
    <source>
        <dbReference type="ARBA" id="ARBA00004474"/>
    </source>
</evidence>
<protein>
    <recommendedName>
        <fullName evidence="5">NmrA-like domain-containing protein</fullName>
    </recommendedName>
</protein>
<keyword evidence="3 6" id="KW-0934">Plastid</keyword>
<dbReference type="CDD" id="cd05243">
    <property type="entry name" value="SDR_a5"/>
    <property type="match status" value="1"/>
</dbReference>